<evidence type="ECO:0000313" key="1">
    <source>
        <dbReference type="EMBL" id="CAK5034360.1"/>
    </source>
</evidence>
<accession>A0ACB0Y7G9</accession>
<protein>
    <submittedName>
        <fullName evidence="1">Uncharacterized protein</fullName>
    </submittedName>
</protein>
<name>A0ACB0Y7G9_MELEN</name>
<gene>
    <name evidence="1" type="ORF">MENTE1834_LOCUS8415</name>
</gene>
<dbReference type="EMBL" id="CAVMJV010000007">
    <property type="protein sequence ID" value="CAK5034360.1"/>
    <property type="molecule type" value="Genomic_DNA"/>
</dbReference>
<comment type="caution">
    <text evidence="1">The sequence shown here is derived from an EMBL/GenBank/DDBJ whole genome shotgun (WGS) entry which is preliminary data.</text>
</comment>
<sequence>MSTTTREEWEENSLFVRETLSPLSQHFLSFWPRCFFKNSDHSAKIFFHLFEMIKYIFLLFLLFLITIFDNNLTFM</sequence>
<proteinExistence type="predicted"/>
<organism evidence="1 2">
    <name type="scientific">Meloidogyne enterolobii</name>
    <name type="common">Root-knot nematode worm</name>
    <name type="synonym">Meloidogyne mayaguensis</name>
    <dbReference type="NCBI Taxonomy" id="390850"/>
    <lineage>
        <taxon>Eukaryota</taxon>
        <taxon>Metazoa</taxon>
        <taxon>Ecdysozoa</taxon>
        <taxon>Nematoda</taxon>
        <taxon>Chromadorea</taxon>
        <taxon>Rhabditida</taxon>
        <taxon>Tylenchina</taxon>
        <taxon>Tylenchomorpha</taxon>
        <taxon>Tylenchoidea</taxon>
        <taxon>Meloidogynidae</taxon>
        <taxon>Meloidogyninae</taxon>
        <taxon>Meloidogyne</taxon>
    </lineage>
</organism>
<keyword evidence="2" id="KW-1185">Reference proteome</keyword>
<dbReference type="Proteomes" id="UP001497535">
    <property type="component" value="Unassembled WGS sequence"/>
</dbReference>
<evidence type="ECO:0000313" key="2">
    <source>
        <dbReference type="Proteomes" id="UP001497535"/>
    </source>
</evidence>
<reference evidence="1" key="1">
    <citation type="submission" date="2023-11" db="EMBL/GenBank/DDBJ databases">
        <authorList>
            <person name="Poullet M."/>
        </authorList>
    </citation>
    <scope>NUCLEOTIDE SEQUENCE</scope>
    <source>
        <strain evidence="1">E1834</strain>
    </source>
</reference>